<comment type="caution">
    <text evidence="1">The sequence shown here is derived from an EMBL/GenBank/DDBJ whole genome shotgun (WGS) entry which is preliminary data.</text>
</comment>
<evidence type="ECO:0000313" key="2">
    <source>
        <dbReference type="Proteomes" id="UP000018895"/>
    </source>
</evidence>
<protein>
    <submittedName>
        <fullName evidence="1">Uncharacterized protein</fullName>
    </submittedName>
</protein>
<accession>W4QF98</accession>
<evidence type="ECO:0000313" key="1">
    <source>
        <dbReference type="EMBL" id="GAE30328.1"/>
    </source>
</evidence>
<name>W4QF98_9BACI</name>
<organism evidence="1 2">
    <name type="scientific">Halalkalibacter hemicellulosilyticusJCM 9152</name>
    <dbReference type="NCBI Taxonomy" id="1236971"/>
    <lineage>
        <taxon>Bacteria</taxon>
        <taxon>Bacillati</taxon>
        <taxon>Bacillota</taxon>
        <taxon>Bacilli</taxon>
        <taxon>Bacillales</taxon>
        <taxon>Bacillaceae</taxon>
        <taxon>Halalkalibacter</taxon>
    </lineage>
</organism>
<reference evidence="1" key="1">
    <citation type="journal article" date="2014" name="Genome Announc.">
        <title>Draft Genome Sequences of Three Alkaliphilic Bacillus Strains, Bacillus wakoensis JCM 9140T, Bacillus akibai JCM 9157T, and Bacillus hemicellulosilyticus JCM 9152T.</title>
        <authorList>
            <person name="Yuki M."/>
            <person name="Oshima K."/>
            <person name="Suda W."/>
            <person name="Oshida Y."/>
            <person name="Kitamura K."/>
            <person name="Iida T."/>
            <person name="Hattori M."/>
            <person name="Ohkuma M."/>
        </authorList>
    </citation>
    <scope>NUCLEOTIDE SEQUENCE [LARGE SCALE GENOMIC DNA]</scope>
    <source>
        <strain evidence="1">JCM 9152</strain>
    </source>
</reference>
<dbReference type="Proteomes" id="UP000018895">
    <property type="component" value="Unassembled WGS sequence"/>
</dbReference>
<sequence>MTTKKALHKHKSLDEESSLIIQAFTNSVRLHFFHILIGIYYRFQLSPNSMMNLLQLKRMK</sequence>
<keyword evidence="2" id="KW-1185">Reference proteome</keyword>
<dbReference type="AlphaFoldDB" id="W4QF98"/>
<gene>
    <name evidence="1" type="ORF">JCM9152_1732</name>
</gene>
<proteinExistence type="predicted"/>
<dbReference type="EMBL" id="BAUU01000010">
    <property type="protein sequence ID" value="GAE30328.1"/>
    <property type="molecule type" value="Genomic_DNA"/>
</dbReference>
<dbReference type="STRING" id="1236971.JCM9152_1732"/>